<evidence type="ECO:0000313" key="9">
    <source>
        <dbReference type="EMBL" id="OJZ82410.1"/>
    </source>
</evidence>
<evidence type="ECO:0000256" key="2">
    <source>
        <dbReference type="ARBA" id="ARBA00022448"/>
    </source>
</evidence>
<gene>
    <name evidence="9" type="ORF">ASPFODRAFT_143379</name>
</gene>
<feature type="transmembrane region" description="Helical" evidence="7">
    <location>
        <begin position="198"/>
        <end position="217"/>
    </location>
</feature>
<dbReference type="InterPro" id="IPR050524">
    <property type="entry name" value="APC_YAT"/>
</dbReference>
<dbReference type="Pfam" id="PF11927">
    <property type="entry name" value="HODM_asu-like"/>
    <property type="match status" value="2"/>
</dbReference>
<evidence type="ECO:0000256" key="7">
    <source>
        <dbReference type="SAM" id="Phobius"/>
    </source>
</evidence>
<feature type="transmembrane region" description="Helical" evidence="7">
    <location>
        <begin position="132"/>
        <end position="154"/>
    </location>
</feature>
<comment type="subcellular location">
    <subcellularLocation>
        <location evidence="1">Membrane</location>
        <topology evidence="1">Multi-pass membrane protein</topology>
    </subcellularLocation>
</comment>
<evidence type="ECO:0000256" key="3">
    <source>
        <dbReference type="ARBA" id="ARBA00022692"/>
    </source>
</evidence>
<feature type="transmembrane region" description="Helical" evidence="7">
    <location>
        <begin position="442"/>
        <end position="462"/>
    </location>
</feature>
<feature type="transmembrane region" description="Helical" evidence="7">
    <location>
        <begin position="161"/>
        <end position="178"/>
    </location>
</feature>
<evidence type="ECO:0000256" key="1">
    <source>
        <dbReference type="ARBA" id="ARBA00004141"/>
    </source>
</evidence>
<feature type="transmembrane region" description="Helical" evidence="7">
    <location>
        <begin position="407"/>
        <end position="430"/>
    </location>
</feature>
<dbReference type="Pfam" id="PF00324">
    <property type="entry name" value="AA_permease"/>
    <property type="match status" value="2"/>
</dbReference>
<feature type="domain" description="Amino acid permease/ SLC12A" evidence="8">
    <location>
        <begin position="174"/>
        <end position="469"/>
    </location>
</feature>
<evidence type="ECO:0000259" key="8">
    <source>
        <dbReference type="Pfam" id="PF00324"/>
    </source>
</evidence>
<proteinExistence type="predicted"/>
<dbReference type="OrthoDB" id="5043642at2759"/>
<feature type="transmembrane region" description="Helical" evidence="7">
    <location>
        <begin position="361"/>
        <end position="386"/>
    </location>
</feature>
<keyword evidence="6 7" id="KW-0472">Membrane</keyword>
<feature type="domain" description="Amino acid permease/ SLC12A" evidence="8">
    <location>
        <begin position="51"/>
        <end position="156"/>
    </location>
</feature>
<keyword evidence="4" id="KW-0029">Amino-acid transport</keyword>
<feature type="transmembrane region" description="Helical" evidence="7">
    <location>
        <begin position="238"/>
        <end position="255"/>
    </location>
</feature>
<dbReference type="Gene3D" id="1.20.1740.10">
    <property type="entry name" value="Amino acid/polyamine transporter I"/>
    <property type="match status" value="1"/>
</dbReference>
<dbReference type="GO" id="GO:0016020">
    <property type="term" value="C:membrane"/>
    <property type="evidence" value="ECO:0007669"/>
    <property type="project" value="UniProtKB-SubCell"/>
</dbReference>
<accession>A0A1M3T6P2</accession>
<reference evidence="10" key="1">
    <citation type="journal article" date="2017" name="Genome Biol.">
        <title>Comparative genomics reveals high biological diversity and specific adaptations in the industrially and medically important fungal genus Aspergillus.</title>
        <authorList>
            <person name="de Vries R.P."/>
            <person name="Riley R."/>
            <person name="Wiebenga A."/>
            <person name="Aguilar-Osorio G."/>
            <person name="Amillis S."/>
            <person name="Uchima C.A."/>
            <person name="Anderluh G."/>
            <person name="Asadollahi M."/>
            <person name="Askin M."/>
            <person name="Barry K."/>
            <person name="Battaglia E."/>
            <person name="Bayram O."/>
            <person name="Benocci T."/>
            <person name="Braus-Stromeyer S.A."/>
            <person name="Caldana C."/>
            <person name="Canovas D."/>
            <person name="Cerqueira G.C."/>
            <person name="Chen F."/>
            <person name="Chen W."/>
            <person name="Choi C."/>
            <person name="Clum A."/>
            <person name="Dos Santos R.A."/>
            <person name="Damasio A.R."/>
            <person name="Diallinas G."/>
            <person name="Emri T."/>
            <person name="Fekete E."/>
            <person name="Flipphi M."/>
            <person name="Freyberg S."/>
            <person name="Gallo A."/>
            <person name="Gournas C."/>
            <person name="Habgood R."/>
            <person name="Hainaut M."/>
            <person name="Harispe M.L."/>
            <person name="Henrissat B."/>
            <person name="Hilden K.S."/>
            <person name="Hope R."/>
            <person name="Hossain A."/>
            <person name="Karabika E."/>
            <person name="Karaffa L."/>
            <person name="Karanyi Z."/>
            <person name="Krasevec N."/>
            <person name="Kuo A."/>
            <person name="Kusch H."/>
            <person name="LaButti K."/>
            <person name="Lagendijk E.L."/>
            <person name="Lapidus A."/>
            <person name="Levasseur A."/>
            <person name="Lindquist E."/>
            <person name="Lipzen A."/>
            <person name="Logrieco A.F."/>
            <person name="MacCabe A."/>
            <person name="Maekelae M.R."/>
            <person name="Malavazi I."/>
            <person name="Melin P."/>
            <person name="Meyer V."/>
            <person name="Mielnichuk N."/>
            <person name="Miskei M."/>
            <person name="Molnar A.P."/>
            <person name="Mule G."/>
            <person name="Ngan C.Y."/>
            <person name="Orejas M."/>
            <person name="Orosz E."/>
            <person name="Ouedraogo J.P."/>
            <person name="Overkamp K.M."/>
            <person name="Park H.-S."/>
            <person name="Perrone G."/>
            <person name="Piumi F."/>
            <person name="Punt P.J."/>
            <person name="Ram A.F."/>
            <person name="Ramon A."/>
            <person name="Rauscher S."/>
            <person name="Record E."/>
            <person name="Riano-Pachon D.M."/>
            <person name="Robert V."/>
            <person name="Roehrig J."/>
            <person name="Ruller R."/>
            <person name="Salamov A."/>
            <person name="Salih N.S."/>
            <person name="Samson R.A."/>
            <person name="Sandor E."/>
            <person name="Sanguinetti M."/>
            <person name="Schuetze T."/>
            <person name="Sepcic K."/>
            <person name="Shelest E."/>
            <person name="Sherlock G."/>
            <person name="Sophianopoulou V."/>
            <person name="Squina F.M."/>
            <person name="Sun H."/>
            <person name="Susca A."/>
            <person name="Todd R.B."/>
            <person name="Tsang A."/>
            <person name="Unkles S.E."/>
            <person name="van de Wiele N."/>
            <person name="van Rossen-Uffink D."/>
            <person name="Oliveira J.V."/>
            <person name="Vesth T.C."/>
            <person name="Visser J."/>
            <person name="Yu J.-H."/>
            <person name="Zhou M."/>
            <person name="Andersen M.R."/>
            <person name="Archer D.B."/>
            <person name="Baker S.E."/>
            <person name="Benoit I."/>
            <person name="Brakhage A.A."/>
            <person name="Braus G.H."/>
            <person name="Fischer R."/>
            <person name="Frisvad J.C."/>
            <person name="Goldman G.H."/>
            <person name="Houbraken J."/>
            <person name="Oakley B."/>
            <person name="Pocsi I."/>
            <person name="Scazzocchio C."/>
            <person name="Seiboth B."/>
            <person name="vanKuyk P.A."/>
            <person name="Wortman J."/>
            <person name="Dyer P.S."/>
            <person name="Grigoriev I.V."/>
        </authorList>
    </citation>
    <scope>NUCLEOTIDE SEQUENCE [LARGE SCALE GENOMIC DNA]</scope>
    <source>
        <strain evidence="10">CBS 106.47</strain>
    </source>
</reference>
<evidence type="ECO:0000256" key="4">
    <source>
        <dbReference type="ARBA" id="ARBA00022970"/>
    </source>
</evidence>
<dbReference type="PANTHER" id="PTHR43341:SF1">
    <property type="entry name" value="GENERAL AMINO-ACID PERMEASE GAP1"/>
    <property type="match status" value="1"/>
</dbReference>
<feature type="transmembrane region" description="Helical" evidence="7">
    <location>
        <begin position="81"/>
        <end position="99"/>
    </location>
</feature>
<dbReference type="VEuPathDB" id="FungiDB:ASPFODRAFT_143379"/>
<name>A0A1M3T6P2_ASPLC</name>
<feature type="transmembrane region" description="Helical" evidence="7">
    <location>
        <begin position="336"/>
        <end position="355"/>
    </location>
</feature>
<dbReference type="AlphaFoldDB" id="A0A1M3T6P2"/>
<organism evidence="9 10">
    <name type="scientific">Aspergillus luchuensis (strain CBS 106.47)</name>
    <dbReference type="NCBI Taxonomy" id="1137211"/>
    <lineage>
        <taxon>Eukaryota</taxon>
        <taxon>Fungi</taxon>
        <taxon>Dikarya</taxon>
        <taxon>Ascomycota</taxon>
        <taxon>Pezizomycotina</taxon>
        <taxon>Eurotiomycetes</taxon>
        <taxon>Eurotiomycetidae</taxon>
        <taxon>Eurotiales</taxon>
        <taxon>Aspergillaceae</taxon>
        <taxon>Aspergillus</taxon>
        <taxon>Aspergillus subgen. Circumdati</taxon>
    </lineage>
</organism>
<feature type="transmembrane region" description="Helical" evidence="7">
    <location>
        <begin position="962"/>
        <end position="980"/>
    </location>
</feature>
<dbReference type="GO" id="GO:0015171">
    <property type="term" value="F:amino acid transmembrane transporter activity"/>
    <property type="evidence" value="ECO:0007669"/>
    <property type="project" value="TreeGrafter"/>
</dbReference>
<dbReference type="InterPro" id="IPR004841">
    <property type="entry name" value="AA-permease/SLC12A_dom"/>
</dbReference>
<dbReference type="EMBL" id="KV878248">
    <property type="protein sequence ID" value="OJZ82410.1"/>
    <property type="molecule type" value="Genomic_DNA"/>
</dbReference>
<keyword evidence="3 7" id="KW-0812">Transmembrane</keyword>
<dbReference type="Proteomes" id="UP000184063">
    <property type="component" value="Unassembled WGS sequence"/>
</dbReference>
<feature type="transmembrane region" description="Helical" evidence="7">
    <location>
        <begin position="1016"/>
        <end position="1038"/>
    </location>
</feature>
<keyword evidence="2" id="KW-0813">Transport</keyword>
<keyword evidence="5 7" id="KW-1133">Transmembrane helix</keyword>
<dbReference type="InterPro" id="IPR021848">
    <property type="entry name" value="HODM_asu-like"/>
</dbReference>
<feature type="transmembrane region" description="Helical" evidence="7">
    <location>
        <begin position="288"/>
        <end position="307"/>
    </location>
</feature>
<sequence length="1063" mass="117080">MRDTMYYETKHDDGDKTYSGLHPSMSVEEGQVDHGETTNGGLHRTLSPRMIHVISLGSSIGSGLFITTGKSLAQGGPANMFLAYLVVCVGVWANLQTLTEMTIAFPTSGNYIDYADRWVDPALAFGAGFAEWLGWTSVFASEAMFVITLVNYWADGVVPKAALPISLAIIAGAGPSGYVRHGNTWTDLPMFKNGFGGFSTAALLAIWAVGDQVFIGVMAGEAESPHYSMARSANFVPWRVGIFYLVSVVLISLVVDSDDSRLINGSSVVSSPFVIAAQDAGISGVPDLINACIILGILALSLECIYLPSRILRTMSLQGLLPAFIAKVDKIGRPRWALTFTAVAGTVLTYLSLSANGTEVLNWFISITSASFFTNWAIIAFSSFHFRAAIRAQRSQLFETPYAWRSLYWPLAPVTSLFISSLLLVCLLYTSIKPVGGGAFTAYNFFSATIGLIVIIVFTIGYKIVHKTPWRDPATADLITGHRELTAAELRCAGLSFNADAEGGCIERATLSELIQIDKHYLTRITLRTKLIQDKRASVLGASPRSIPAVKELYSFLINDYLPQRYSAIFQRTSTTTSTSASAPTTTMLRNTVTGETIPSTPPTDAEEALAIIGRQVEEDFLLLLPPQPSYLRDDDKNEGTNKQMTLEAFIGCFPNGFNWADKFRKSLANIHVPWTVSVDGELHAASSMHLYEGEEVVELQELNVDMMLFRLPISQAVVFVVRTYMYPLQDVKKEGNGPRLVEAIAGLKEGSSPGFHFYKRAAVWQRAVSEYLLNGEEEVAVVQNAAKKGPQNDTVTLRMNSQHLKDYLSLDPKLFFPPFILRHLFHHDVPIAIPRAAKQYTVAQNLIPHILAIATPNEALLRYLSPSHVTSLFANTAWFNILSALDPLLLNPKEADDFVAINEGTSRVKSFFYGLRTALKQHLNSRKINTPEEAKNTPPMLAYYTQGNGRNASKPISRRRYLIRETAIAVWQYLVLVISTSQAVKIGLSKSEQQQQQQQITFVEDSWVELCLEEIIVAITAWFIVGHIVIGFTYRLVAVVSVGLRLEAPVEFPPLFSKITGA</sequence>
<dbReference type="PANTHER" id="PTHR43341">
    <property type="entry name" value="AMINO ACID PERMEASE"/>
    <property type="match status" value="1"/>
</dbReference>
<evidence type="ECO:0000256" key="5">
    <source>
        <dbReference type="ARBA" id="ARBA00022989"/>
    </source>
</evidence>
<protein>
    <recommendedName>
        <fullName evidence="8">Amino acid permease/ SLC12A domain-containing protein</fullName>
    </recommendedName>
</protein>
<evidence type="ECO:0000313" key="10">
    <source>
        <dbReference type="Proteomes" id="UP000184063"/>
    </source>
</evidence>
<evidence type="ECO:0000256" key="6">
    <source>
        <dbReference type="ARBA" id="ARBA00023136"/>
    </source>
</evidence>